<keyword evidence="3 7" id="KW-0732">Signal</keyword>
<reference evidence="10 11" key="1">
    <citation type="submission" date="2017-06" db="EMBL/GenBank/DDBJ databases">
        <title>Comparative genomic analysis of Ambrosia Fusariam Clade fungi.</title>
        <authorList>
            <person name="Stajich J.E."/>
            <person name="Carrillo J."/>
            <person name="Kijimoto T."/>
            <person name="Eskalen A."/>
            <person name="O'Donnell K."/>
            <person name="Kasson M."/>
        </authorList>
    </citation>
    <scope>NUCLEOTIDE SEQUENCE [LARGE SCALE GENOMIC DNA]</scope>
    <source>
        <strain evidence="10 11">NRRL62579</strain>
    </source>
</reference>
<dbReference type="InterPro" id="IPR013783">
    <property type="entry name" value="Ig-like_fold"/>
</dbReference>
<dbReference type="Pfam" id="PF00082">
    <property type="entry name" value="Peptidase_S8"/>
    <property type="match status" value="1"/>
</dbReference>
<dbReference type="PANTHER" id="PTHR43806">
    <property type="entry name" value="PEPTIDASE S8"/>
    <property type="match status" value="1"/>
</dbReference>
<name>A0A428RUT0_9HYPO</name>
<comment type="caution">
    <text evidence="10">The sequence shown here is derived from an EMBL/GenBank/DDBJ whole genome shotgun (WGS) entry which is preliminary data.</text>
</comment>
<evidence type="ECO:0000256" key="7">
    <source>
        <dbReference type="SAM" id="SignalP"/>
    </source>
</evidence>
<dbReference type="PANTHER" id="PTHR43806:SF66">
    <property type="entry name" value="SERIN ENDOPEPTIDASE"/>
    <property type="match status" value="1"/>
</dbReference>
<keyword evidence="4 6" id="KW-0378">Hydrolase</keyword>
<dbReference type="GO" id="GO:0006508">
    <property type="term" value="P:proteolysis"/>
    <property type="evidence" value="ECO:0007669"/>
    <property type="project" value="UniProtKB-KW"/>
</dbReference>
<dbReference type="SUPFAM" id="SSF52743">
    <property type="entry name" value="Subtilisin-like"/>
    <property type="match status" value="1"/>
</dbReference>
<evidence type="ECO:0000256" key="4">
    <source>
        <dbReference type="ARBA" id="ARBA00022801"/>
    </source>
</evidence>
<sequence>MLSHATLHLLLVAAGLALGAELDFVKPSNSYIVEYKSGITRRDNIFSRDASIKVVRDFHSDIFYGANIEAEKHTAEELLALPEVANVWPNRFYEPMRSIARQAANNSTDLPPGSDLNPNEYDVHNATGVWALHQKGIKGKGVKIAVVDTGVDYTHPDLGGGIGPGFKVAGGYDFAGDGTWPKGPREPDDDPMGLQDHGTHVAGIVAGQGENWSGVAPEATIYAYKTYAKDGTDEAINIDAFLAAYEAGVDIITASIGLGGGWSDGAWEEVATRLANKGVVITVSIGNGGDGGPFRALSPSGAKGVIAVSNIDTYSSRNADLVVPDYSTSWGPLFDLQMKPDVGAPGANIYSTVFNYGWAVYSGTSMATPYLAGVAALYIGQFGGRGTENGARFAKMMHNRLVSNVRKVNQWSWNDPTAAVAQIGSGLINATSLFASTTDLMYEPMALNDTRFFSGNHKITVINNGKKPVEYSFTKEDSQGVSTLGNGEYDTIVKEYSYLQWNDYSVNVTLPEKFTLQPGESKEVTVSFENPENSNWYKPALPLYGGNVIVSGSNGDRLAIPFVGVGADLKGTFKNMFLTEPRMQSLDPPVQQGVNGSTPSFSFNLTAQDFPVILAGIGWGTRQLRYDIFEKGYKESEWKWPLTPGKNKYVGSGTWWVGMGQVPKWFDDQGWNPDETTDYPLINEGRSAAMPGYDKSEHWWFGKLANGTKIARGEYVLRFAVLVPFGQPEVADDWDTLTVPFKVTGEYNSLS</sequence>
<dbReference type="GO" id="GO:0016020">
    <property type="term" value="C:membrane"/>
    <property type="evidence" value="ECO:0007669"/>
    <property type="project" value="InterPro"/>
</dbReference>
<evidence type="ECO:0000313" key="10">
    <source>
        <dbReference type="EMBL" id="RSL81298.1"/>
    </source>
</evidence>
<evidence type="ECO:0000256" key="6">
    <source>
        <dbReference type="PROSITE-ProRule" id="PRU01240"/>
    </source>
</evidence>
<evidence type="ECO:0000259" key="8">
    <source>
        <dbReference type="Pfam" id="PF00082"/>
    </source>
</evidence>
<dbReference type="CDD" id="cd07489">
    <property type="entry name" value="Peptidases_S8_5"/>
    <property type="match status" value="1"/>
</dbReference>
<organism evidence="10 11">
    <name type="scientific">Fusarium oligoseptatum</name>
    <dbReference type="NCBI Taxonomy" id="2604345"/>
    <lineage>
        <taxon>Eukaryota</taxon>
        <taxon>Fungi</taxon>
        <taxon>Dikarya</taxon>
        <taxon>Ascomycota</taxon>
        <taxon>Pezizomycotina</taxon>
        <taxon>Sordariomycetes</taxon>
        <taxon>Hypocreomycetidae</taxon>
        <taxon>Hypocreales</taxon>
        <taxon>Nectriaceae</taxon>
        <taxon>Fusarium</taxon>
        <taxon>Fusarium solani species complex</taxon>
    </lineage>
</organism>
<dbReference type="AlphaFoldDB" id="A0A428RUT0"/>
<dbReference type="PRINTS" id="PR00723">
    <property type="entry name" value="SUBTILISIN"/>
</dbReference>
<evidence type="ECO:0000256" key="3">
    <source>
        <dbReference type="ARBA" id="ARBA00022729"/>
    </source>
</evidence>
<comment type="similarity">
    <text evidence="1 6">Belongs to the peptidase S8 family.</text>
</comment>
<feature type="active site" description="Charge relay system" evidence="6">
    <location>
        <position position="197"/>
    </location>
</feature>
<dbReference type="Pfam" id="PF06280">
    <property type="entry name" value="fn3_5"/>
    <property type="match status" value="1"/>
</dbReference>
<dbReference type="InterPro" id="IPR000209">
    <property type="entry name" value="Peptidase_S8/S53_dom"/>
</dbReference>
<dbReference type="InterPro" id="IPR010435">
    <property type="entry name" value="C5a/SBT2-like_Fn3"/>
</dbReference>
<dbReference type="STRING" id="1325735.A0A428RUT0"/>
<dbReference type="Gene3D" id="2.60.40.10">
    <property type="entry name" value="Immunoglobulins"/>
    <property type="match status" value="1"/>
</dbReference>
<dbReference type="Gene3D" id="3.40.50.200">
    <property type="entry name" value="Peptidase S8/S53 domain"/>
    <property type="match status" value="1"/>
</dbReference>
<dbReference type="PROSITE" id="PS00136">
    <property type="entry name" value="SUBTILASE_ASP"/>
    <property type="match status" value="1"/>
</dbReference>
<dbReference type="PROSITE" id="PS00137">
    <property type="entry name" value="SUBTILASE_HIS"/>
    <property type="match status" value="1"/>
</dbReference>
<gene>
    <name evidence="10" type="ORF">CEP52_017231</name>
</gene>
<feature type="domain" description="Peptidase S8/S53" evidence="8">
    <location>
        <begin position="139"/>
        <end position="382"/>
    </location>
</feature>
<dbReference type="InterPro" id="IPR022398">
    <property type="entry name" value="Peptidase_S8_His-AS"/>
</dbReference>
<dbReference type="InterPro" id="IPR034187">
    <property type="entry name" value="Peptidases_S8_5"/>
</dbReference>
<feature type="signal peptide" evidence="7">
    <location>
        <begin position="1"/>
        <end position="19"/>
    </location>
</feature>
<proteinExistence type="inferred from homology"/>
<accession>A0A428RUT0</accession>
<feature type="domain" description="C5a peptidase/Subtilisin-like protease SBT2-like Fn3-like" evidence="9">
    <location>
        <begin position="446"/>
        <end position="563"/>
    </location>
</feature>
<dbReference type="InterPro" id="IPR036852">
    <property type="entry name" value="Peptidase_S8/S53_dom_sf"/>
</dbReference>
<evidence type="ECO:0000256" key="2">
    <source>
        <dbReference type="ARBA" id="ARBA00022670"/>
    </source>
</evidence>
<evidence type="ECO:0000313" key="11">
    <source>
        <dbReference type="Proteomes" id="UP000287144"/>
    </source>
</evidence>
<keyword evidence="11" id="KW-1185">Reference proteome</keyword>
<evidence type="ECO:0000256" key="1">
    <source>
        <dbReference type="ARBA" id="ARBA00011073"/>
    </source>
</evidence>
<evidence type="ECO:0000259" key="9">
    <source>
        <dbReference type="Pfam" id="PF06280"/>
    </source>
</evidence>
<dbReference type="InterPro" id="IPR050131">
    <property type="entry name" value="Peptidase_S8_subtilisin-like"/>
</dbReference>
<dbReference type="Proteomes" id="UP000287144">
    <property type="component" value="Unassembled WGS sequence"/>
</dbReference>
<protein>
    <submittedName>
        <fullName evidence="10">Uncharacterized protein</fullName>
    </submittedName>
</protein>
<dbReference type="InterPro" id="IPR015500">
    <property type="entry name" value="Peptidase_S8_subtilisin-rel"/>
</dbReference>
<dbReference type="InterPro" id="IPR023827">
    <property type="entry name" value="Peptidase_S8_Asp-AS"/>
</dbReference>
<feature type="active site" description="Charge relay system" evidence="6">
    <location>
        <position position="365"/>
    </location>
</feature>
<dbReference type="GO" id="GO:0004252">
    <property type="term" value="F:serine-type endopeptidase activity"/>
    <property type="evidence" value="ECO:0007669"/>
    <property type="project" value="UniProtKB-UniRule"/>
</dbReference>
<feature type="chain" id="PRO_5019073145" evidence="7">
    <location>
        <begin position="20"/>
        <end position="751"/>
    </location>
</feature>
<keyword evidence="5 6" id="KW-0720">Serine protease</keyword>
<dbReference type="EMBL" id="NKCK01000476">
    <property type="protein sequence ID" value="RSL81298.1"/>
    <property type="molecule type" value="Genomic_DNA"/>
</dbReference>
<feature type="active site" description="Charge relay system" evidence="6">
    <location>
        <position position="148"/>
    </location>
</feature>
<evidence type="ECO:0000256" key="5">
    <source>
        <dbReference type="ARBA" id="ARBA00022825"/>
    </source>
</evidence>
<keyword evidence="2 6" id="KW-0645">Protease</keyword>
<dbReference type="PROSITE" id="PS51892">
    <property type="entry name" value="SUBTILASE"/>
    <property type="match status" value="1"/>
</dbReference>